<protein>
    <submittedName>
        <fullName evidence="1">Uncharacterized protein</fullName>
    </submittedName>
</protein>
<sequence>MSRIFTGKEEVAATSFRTTVAFCLGKQEIVDNEPRSLNLVLSAAGAAGAAPYFVCRLQGELMCYLRNLSLAQRFCEKLAGMKLHEYRLNGVIDPSIRDYSIQKVMP</sequence>
<dbReference type="EMBL" id="SUNJ01003715">
    <property type="protein sequence ID" value="TPP65040.1"/>
    <property type="molecule type" value="Genomic_DNA"/>
</dbReference>
<reference evidence="1 2" key="1">
    <citation type="submission" date="2019-04" db="EMBL/GenBank/DDBJ databases">
        <title>Annotation for the trematode Fasciola gigantica.</title>
        <authorList>
            <person name="Choi Y.-J."/>
        </authorList>
    </citation>
    <scope>NUCLEOTIDE SEQUENCE [LARGE SCALE GENOMIC DNA]</scope>
    <source>
        <strain evidence="1">Uganda_cow_1</strain>
    </source>
</reference>
<comment type="caution">
    <text evidence="1">The sequence shown here is derived from an EMBL/GenBank/DDBJ whole genome shotgun (WGS) entry which is preliminary data.</text>
</comment>
<name>A0A504Z6S1_FASGI</name>
<gene>
    <name evidence="1" type="ORF">FGIG_11061</name>
</gene>
<dbReference type="AlphaFoldDB" id="A0A504Z6S1"/>
<evidence type="ECO:0000313" key="1">
    <source>
        <dbReference type="EMBL" id="TPP65040.1"/>
    </source>
</evidence>
<proteinExistence type="predicted"/>
<keyword evidence="2" id="KW-1185">Reference proteome</keyword>
<dbReference type="Proteomes" id="UP000316759">
    <property type="component" value="Unassembled WGS sequence"/>
</dbReference>
<accession>A0A504Z6S1</accession>
<evidence type="ECO:0000313" key="2">
    <source>
        <dbReference type="Proteomes" id="UP000316759"/>
    </source>
</evidence>
<organism evidence="1 2">
    <name type="scientific">Fasciola gigantica</name>
    <name type="common">Giant liver fluke</name>
    <dbReference type="NCBI Taxonomy" id="46835"/>
    <lineage>
        <taxon>Eukaryota</taxon>
        <taxon>Metazoa</taxon>
        <taxon>Spiralia</taxon>
        <taxon>Lophotrochozoa</taxon>
        <taxon>Platyhelminthes</taxon>
        <taxon>Trematoda</taxon>
        <taxon>Digenea</taxon>
        <taxon>Plagiorchiida</taxon>
        <taxon>Echinostomata</taxon>
        <taxon>Echinostomatoidea</taxon>
        <taxon>Fasciolidae</taxon>
        <taxon>Fasciola</taxon>
    </lineage>
</organism>